<evidence type="ECO:0000313" key="3">
    <source>
        <dbReference type="EMBL" id="GAA4017050.1"/>
    </source>
</evidence>
<dbReference type="PANTHER" id="PTHR23028">
    <property type="entry name" value="ACETYLTRANSFERASE"/>
    <property type="match status" value="1"/>
</dbReference>
<reference evidence="4" key="1">
    <citation type="journal article" date="2019" name="Int. J. Syst. Evol. Microbiol.">
        <title>The Global Catalogue of Microorganisms (GCM) 10K type strain sequencing project: providing services to taxonomists for standard genome sequencing and annotation.</title>
        <authorList>
            <consortium name="The Broad Institute Genomics Platform"/>
            <consortium name="The Broad Institute Genome Sequencing Center for Infectious Disease"/>
            <person name="Wu L."/>
            <person name="Ma J."/>
        </authorList>
    </citation>
    <scope>NUCLEOTIDE SEQUENCE [LARGE SCALE GENOMIC DNA]</scope>
    <source>
        <strain evidence="4">JCM 17224</strain>
    </source>
</reference>
<dbReference type="Pfam" id="PF01757">
    <property type="entry name" value="Acyl_transf_3"/>
    <property type="match status" value="1"/>
</dbReference>
<protein>
    <recommendedName>
        <fullName evidence="2">Acyltransferase 3 domain-containing protein</fullName>
    </recommendedName>
</protein>
<feature type="domain" description="Acyltransferase 3" evidence="2">
    <location>
        <begin position="21"/>
        <end position="359"/>
    </location>
</feature>
<dbReference type="RefSeq" id="WP_345074554.1">
    <property type="nucleotide sequence ID" value="NZ_BAABDJ010000037.1"/>
</dbReference>
<dbReference type="EMBL" id="BAABDJ010000037">
    <property type="protein sequence ID" value="GAA4017050.1"/>
    <property type="molecule type" value="Genomic_DNA"/>
</dbReference>
<accession>A0ABP7SVD9</accession>
<name>A0ABP7SVD9_9BACT</name>
<feature type="transmembrane region" description="Helical" evidence="1">
    <location>
        <begin position="56"/>
        <end position="80"/>
    </location>
</feature>
<keyword evidence="1" id="KW-1133">Transmembrane helix</keyword>
<keyword evidence="1" id="KW-0472">Membrane</keyword>
<sequence>MPLQSATATPDVAARPAVQFTGLDSLRCFAALAIVIYHSTLGLAELRQLPRSVGKVLHNLPVGVDFFLLISGFLITYLLLAEKSRTGTISLPRFYVRRALRIFPLYFLIVGVAWWLHADAHPEIDFRPYLYFWGNFWMIETNNWTVATLNPLWSLCIEEQFYLVIPLLVLLLPTRRLPALFGGIVVLSIAFRIYATLSLTVEGNWMTIYCHTLSRCDLLALGGLLAWRHFTQPIRLQLAPWLLPAAGLFLGLLLSIIDGSDFSTTHLAAFKKYLYVAPLMLIFSYVVFNELTPTAPAAVQRVVDYLGKISYGLYMYHSPIIFSFDDNFPLDSFPPNEYNPYLRVVIIVLLTVAVSAVSYELFEKQILRLKKRFEVVRTARA</sequence>
<comment type="caution">
    <text evidence="3">The sequence shown here is derived from an EMBL/GenBank/DDBJ whole genome shotgun (WGS) entry which is preliminary data.</text>
</comment>
<feature type="transmembrane region" description="Helical" evidence="1">
    <location>
        <begin position="341"/>
        <end position="362"/>
    </location>
</feature>
<evidence type="ECO:0000256" key="1">
    <source>
        <dbReference type="SAM" id="Phobius"/>
    </source>
</evidence>
<gene>
    <name evidence="3" type="ORF">GCM10022408_33260</name>
</gene>
<organism evidence="3 4">
    <name type="scientific">Hymenobacter fastidiosus</name>
    <dbReference type="NCBI Taxonomy" id="486264"/>
    <lineage>
        <taxon>Bacteria</taxon>
        <taxon>Pseudomonadati</taxon>
        <taxon>Bacteroidota</taxon>
        <taxon>Cytophagia</taxon>
        <taxon>Cytophagales</taxon>
        <taxon>Hymenobacteraceae</taxon>
        <taxon>Hymenobacter</taxon>
    </lineage>
</organism>
<feature type="transmembrane region" description="Helical" evidence="1">
    <location>
        <begin position="100"/>
        <end position="117"/>
    </location>
</feature>
<keyword evidence="1" id="KW-0812">Transmembrane</keyword>
<feature type="transmembrane region" description="Helical" evidence="1">
    <location>
        <begin position="238"/>
        <end position="257"/>
    </location>
</feature>
<keyword evidence="4" id="KW-1185">Reference proteome</keyword>
<feature type="transmembrane region" description="Helical" evidence="1">
    <location>
        <begin position="25"/>
        <end position="44"/>
    </location>
</feature>
<proteinExistence type="predicted"/>
<dbReference type="PANTHER" id="PTHR23028:SF53">
    <property type="entry name" value="ACYL_TRANSF_3 DOMAIN-CONTAINING PROTEIN"/>
    <property type="match status" value="1"/>
</dbReference>
<feature type="transmembrane region" description="Helical" evidence="1">
    <location>
        <begin position="269"/>
        <end position="288"/>
    </location>
</feature>
<evidence type="ECO:0000313" key="4">
    <source>
        <dbReference type="Proteomes" id="UP001500567"/>
    </source>
</evidence>
<dbReference type="InterPro" id="IPR050879">
    <property type="entry name" value="Acyltransferase_3"/>
</dbReference>
<feature type="transmembrane region" description="Helical" evidence="1">
    <location>
        <begin position="179"/>
        <end position="197"/>
    </location>
</feature>
<dbReference type="InterPro" id="IPR002656">
    <property type="entry name" value="Acyl_transf_3_dom"/>
</dbReference>
<evidence type="ECO:0000259" key="2">
    <source>
        <dbReference type="Pfam" id="PF01757"/>
    </source>
</evidence>
<dbReference type="Proteomes" id="UP001500567">
    <property type="component" value="Unassembled WGS sequence"/>
</dbReference>